<dbReference type="AlphaFoldDB" id="A0A1Y6CUY7"/>
<dbReference type="GO" id="GO:0035438">
    <property type="term" value="F:cyclic-di-GMP binding"/>
    <property type="evidence" value="ECO:0007669"/>
    <property type="project" value="InterPro"/>
</dbReference>
<evidence type="ECO:0000259" key="1">
    <source>
        <dbReference type="Pfam" id="PF07238"/>
    </source>
</evidence>
<dbReference type="EMBL" id="FWZT01000030">
    <property type="protein sequence ID" value="SMF76631.1"/>
    <property type="molecule type" value="Genomic_DNA"/>
</dbReference>
<evidence type="ECO:0000313" key="3">
    <source>
        <dbReference type="Proteomes" id="UP000192907"/>
    </source>
</evidence>
<gene>
    <name evidence="2" type="ORF">SAMN06296036_13047</name>
</gene>
<dbReference type="InterPro" id="IPR009875">
    <property type="entry name" value="PilZ_domain"/>
</dbReference>
<feature type="domain" description="PilZ" evidence="1">
    <location>
        <begin position="10"/>
        <end position="81"/>
    </location>
</feature>
<reference evidence="3" key="1">
    <citation type="submission" date="2017-04" db="EMBL/GenBank/DDBJ databases">
        <authorList>
            <person name="Varghese N."/>
            <person name="Submissions S."/>
        </authorList>
    </citation>
    <scope>NUCLEOTIDE SEQUENCE [LARGE SCALE GENOMIC DNA]</scope>
    <source>
        <strain evidence="3">RKEM611</strain>
    </source>
</reference>
<protein>
    <submittedName>
        <fullName evidence="2">PilZ domain-containing protein</fullName>
    </submittedName>
</protein>
<dbReference type="STRING" id="1513793.SAMN06296036_13047"/>
<accession>A0A1Y6CUY7</accession>
<evidence type="ECO:0000313" key="2">
    <source>
        <dbReference type="EMBL" id="SMF76631.1"/>
    </source>
</evidence>
<keyword evidence="3" id="KW-1185">Reference proteome</keyword>
<organism evidence="2 3">
    <name type="scientific">Pseudobacteriovorax antillogorgiicola</name>
    <dbReference type="NCBI Taxonomy" id="1513793"/>
    <lineage>
        <taxon>Bacteria</taxon>
        <taxon>Pseudomonadati</taxon>
        <taxon>Bdellovibrionota</taxon>
        <taxon>Oligoflexia</taxon>
        <taxon>Oligoflexales</taxon>
        <taxon>Pseudobacteriovoracaceae</taxon>
        <taxon>Pseudobacteriovorax</taxon>
    </lineage>
</organism>
<dbReference type="RefSeq" id="WP_132324941.1">
    <property type="nucleotide sequence ID" value="NZ_FWZT01000030.1"/>
</dbReference>
<sequence length="125" mass="13762">MINESLLMQERRTEVRYSLNGLVPLRLELEKGQVLDAIFLDASTRGLGMIVEPSLKVDQQVLLKVGGGIQLKMSVRWIKKPMGLTAPGVPVFHRAGVCLLQGSGSQGEKPSSILEILENFHCVDH</sequence>
<name>A0A1Y6CUY7_9BACT</name>
<dbReference type="Pfam" id="PF07238">
    <property type="entry name" value="PilZ"/>
    <property type="match status" value="1"/>
</dbReference>
<dbReference type="Proteomes" id="UP000192907">
    <property type="component" value="Unassembled WGS sequence"/>
</dbReference>
<proteinExistence type="predicted"/>